<evidence type="ECO:0000256" key="12">
    <source>
        <dbReference type="SAM" id="Phobius"/>
    </source>
</evidence>
<keyword evidence="16" id="KW-1185">Reference proteome</keyword>
<dbReference type="CDD" id="cd00075">
    <property type="entry name" value="HATPase"/>
    <property type="match status" value="1"/>
</dbReference>
<dbReference type="RefSeq" id="WP_277104897.1">
    <property type="nucleotide sequence ID" value="NZ_BAAAJS010000023.1"/>
</dbReference>
<organism evidence="15 16">
    <name type="scientific">Corynebacterium felinum</name>
    <dbReference type="NCBI Taxonomy" id="131318"/>
    <lineage>
        <taxon>Bacteria</taxon>
        <taxon>Bacillati</taxon>
        <taxon>Actinomycetota</taxon>
        <taxon>Actinomycetes</taxon>
        <taxon>Mycobacteriales</taxon>
        <taxon>Corynebacteriaceae</taxon>
        <taxon>Corynebacterium</taxon>
    </lineage>
</organism>
<dbReference type="PROSITE" id="PS50109">
    <property type="entry name" value="HIS_KIN"/>
    <property type="match status" value="1"/>
</dbReference>
<reference evidence="15 16" key="1">
    <citation type="submission" date="2023-07" db="EMBL/GenBank/DDBJ databases">
        <title>Sequencing the genomes of 1000 actinobacteria strains.</title>
        <authorList>
            <person name="Klenk H.-P."/>
        </authorList>
    </citation>
    <scope>NUCLEOTIDE SEQUENCE [LARGE SCALE GENOMIC DNA]</scope>
    <source>
        <strain evidence="15 16">DSM 44508</strain>
    </source>
</reference>
<comment type="catalytic activity">
    <reaction evidence="1">
        <text>ATP + protein L-histidine = ADP + protein N-phospho-L-histidine.</text>
        <dbReference type="EC" id="2.7.13.3"/>
    </reaction>
</comment>
<evidence type="ECO:0000256" key="8">
    <source>
        <dbReference type="ARBA" id="ARBA00022989"/>
    </source>
</evidence>
<dbReference type="Pfam" id="PF02518">
    <property type="entry name" value="HATPase_c"/>
    <property type="match status" value="1"/>
</dbReference>
<feature type="domain" description="HAMP" evidence="14">
    <location>
        <begin position="205"/>
        <end position="258"/>
    </location>
</feature>
<dbReference type="PROSITE" id="PS50885">
    <property type="entry name" value="HAMP"/>
    <property type="match status" value="1"/>
</dbReference>
<dbReference type="InterPro" id="IPR036097">
    <property type="entry name" value="HisK_dim/P_sf"/>
</dbReference>
<dbReference type="PRINTS" id="PR00344">
    <property type="entry name" value="BCTRLSENSOR"/>
</dbReference>
<evidence type="ECO:0000256" key="9">
    <source>
        <dbReference type="ARBA" id="ARBA00023012"/>
    </source>
</evidence>
<dbReference type="SMART" id="SM00304">
    <property type="entry name" value="HAMP"/>
    <property type="match status" value="1"/>
</dbReference>
<feature type="transmembrane region" description="Helical" evidence="12">
    <location>
        <begin position="41"/>
        <end position="62"/>
    </location>
</feature>
<evidence type="ECO:0000259" key="13">
    <source>
        <dbReference type="PROSITE" id="PS50109"/>
    </source>
</evidence>
<evidence type="ECO:0000256" key="7">
    <source>
        <dbReference type="ARBA" id="ARBA00022777"/>
    </source>
</evidence>
<name>A0ABU2B5V4_9CORY</name>
<feature type="region of interest" description="Disordered" evidence="11">
    <location>
        <begin position="1"/>
        <end position="30"/>
    </location>
</feature>
<keyword evidence="10 12" id="KW-0472">Membrane</keyword>
<keyword evidence="6 12" id="KW-0812">Transmembrane</keyword>
<evidence type="ECO:0000313" key="15">
    <source>
        <dbReference type="EMBL" id="MDR7353766.1"/>
    </source>
</evidence>
<evidence type="ECO:0000259" key="14">
    <source>
        <dbReference type="PROSITE" id="PS50885"/>
    </source>
</evidence>
<keyword evidence="9" id="KW-0902">Two-component regulatory system</keyword>
<dbReference type="EC" id="2.7.13.3" evidence="3"/>
<keyword evidence="4" id="KW-0597">Phosphoprotein</keyword>
<dbReference type="Gene3D" id="3.30.565.10">
    <property type="entry name" value="Histidine kinase-like ATPase, C-terminal domain"/>
    <property type="match status" value="1"/>
</dbReference>
<dbReference type="Pfam" id="PF00512">
    <property type="entry name" value="HisKA"/>
    <property type="match status" value="1"/>
</dbReference>
<dbReference type="SUPFAM" id="SSF47384">
    <property type="entry name" value="Homodimeric domain of signal transducing histidine kinase"/>
    <property type="match status" value="1"/>
</dbReference>
<feature type="domain" description="Histidine kinase" evidence="13">
    <location>
        <begin position="273"/>
        <end position="485"/>
    </location>
</feature>
<evidence type="ECO:0000256" key="10">
    <source>
        <dbReference type="ARBA" id="ARBA00023136"/>
    </source>
</evidence>
<proteinExistence type="predicted"/>
<comment type="subcellular location">
    <subcellularLocation>
        <location evidence="2">Cell membrane</location>
    </subcellularLocation>
</comment>
<comment type="caution">
    <text evidence="15">The sequence shown here is derived from an EMBL/GenBank/DDBJ whole genome shotgun (WGS) entry which is preliminary data.</text>
</comment>
<dbReference type="InterPro" id="IPR004358">
    <property type="entry name" value="Sig_transdc_His_kin-like_C"/>
</dbReference>
<feature type="transmembrane region" description="Helical" evidence="12">
    <location>
        <begin position="182"/>
        <end position="204"/>
    </location>
</feature>
<dbReference type="CDD" id="cd06225">
    <property type="entry name" value="HAMP"/>
    <property type="match status" value="1"/>
</dbReference>
<keyword evidence="8 12" id="KW-1133">Transmembrane helix</keyword>
<dbReference type="Pfam" id="PF00672">
    <property type="entry name" value="HAMP"/>
    <property type="match status" value="1"/>
</dbReference>
<dbReference type="SMART" id="SM00388">
    <property type="entry name" value="HisKA"/>
    <property type="match status" value="1"/>
</dbReference>
<evidence type="ECO:0000256" key="4">
    <source>
        <dbReference type="ARBA" id="ARBA00022553"/>
    </source>
</evidence>
<dbReference type="EMBL" id="JAVDYF010000001">
    <property type="protein sequence ID" value="MDR7353766.1"/>
    <property type="molecule type" value="Genomic_DNA"/>
</dbReference>
<dbReference type="GO" id="GO:0004673">
    <property type="term" value="F:protein histidine kinase activity"/>
    <property type="evidence" value="ECO:0007669"/>
    <property type="project" value="UniProtKB-EC"/>
</dbReference>
<dbReference type="Proteomes" id="UP001183619">
    <property type="component" value="Unassembled WGS sequence"/>
</dbReference>
<evidence type="ECO:0000256" key="1">
    <source>
        <dbReference type="ARBA" id="ARBA00000085"/>
    </source>
</evidence>
<dbReference type="InterPro" id="IPR003661">
    <property type="entry name" value="HisK_dim/P_dom"/>
</dbReference>
<dbReference type="CDD" id="cd00082">
    <property type="entry name" value="HisKA"/>
    <property type="match status" value="1"/>
</dbReference>
<evidence type="ECO:0000256" key="11">
    <source>
        <dbReference type="SAM" id="MobiDB-lite"/>
    </source>
</evidence>
<evidence type="ECO:0000313" key="16">
    <source>
        <dbReference type="Proteomes" id="UP001183619"/>
    </source>
</evidence>
<dbReference type="InterPro" id="IPR003594">
    <property type="entry name" value="HATPase_dom"/>
</dbReference>
<evidence type="ECO:0000256" key="2">
    <source>
        <dbReference type="ARBA" id="ARBA00004236"/>
    </source>
</evidence>
<dbReference type="Gene3D" id="6.10.340.10">
    <property type="match status" value="1"/>
</dbReference>
<dbReference type="PANTHER" id="PTHR45436:SF5">
    <property type="entry name" value="SENSOR HISTIDINE KINASE TRCS"/>
    <property type="match status" value="1"/>
</dbReference>
<dbReference type="Gene3D" id="1.10.287.130">
    <property type="match status" value="1"/>
</dbReference>
<evidence type="ECO:0000256" key="3">
    <source>
        <dbReference type="ARBA" id="ARBA00012438"/>
    </source>
</evidence>
<dbReference type="SUPFAM" id="SSF55874">
    <property type="entry name" value="ATPase domain of HSP90 chaperone/DNA topoisomerase II/histidine kinase"/>
    <property type="match status" value="1"/>
</dbReference>
<evidence type="ECO:0000256" key="6">
    <source>
        <dbReference type="ARBA" id="ARBA00022692"/>
    </source>
</evidence>
<protein>
    <recommendedName>
        <fullName evidence="3">histidine kinase</fullName>
        <ecNumber evidence="3">2.7.13.3</ecNumber>
    </recommendedName>
</protein>
<dbReference type="InterPro" id="IPR003660">
    <property type="entry name" value="HAMP_dom"/>
</dbReference>
<gene>
    <name evidence="15" type="ORF">J2S37_000304</name>
</gene>
<dbReference type="SMART" id="SM00387">
    <property type="entry name" value="HATPase_c"/>
    <property type="match status" value="1"/>
</dbReference>
<evidence type="ECO:0000256" key="5">
    <source>
        <dbReference type="ARBA" id="ARBA00022679"/>
    </source>
</evidence>
<dbReference type="InterPro" id="IPR036890">
    <property type="entry name" value="HATPase_C_sf"/>
</dbReference>
<keyword evidence="5 15" id="KW-0808">Transferase</keyword>
<sequence length="493" mass="53743">MLNPFSGSSFADASTDSPAQSGKKRVTRAGRDTRRGVPLRFGLVFVTILITSFGLLASGVAIQQSMEAEALSRVDEELKQGLNTWAKQDSLYAQANSGFFSLPSDFFVGRYYHDGKLVYVSHEPEEIPDTRNVNVDGQPHTVRSWQRDDSTEWRVIASTHRDFIVVVAKQIDEDREFLNRLAAGQISIGIIVLVMVGLFGHVIIQKTLQPLRKVEETAKAIAGGDLDRRAPVLPENTEVGAMSRSMNVMMEQLQSVIIELQAKEAQMRRFVGDASHELRTPLTSVKGYAELYRCGATDDAKMVLNKIEEEAGRMSVLVEDLLSLTRAEETRFEEMPVDVLSLSQSVLGSVQGAFPDRSMTVSGETDEPPVVIGDPGRLRQVLTNLVVNALKHGGDEAKVDVVVGATAESITVDVIDDGVGMTAEDASHIFERFYRADTSRTRATGGSGLGLAIVKSIVESHKGTITVTTAPGEGTTFRVSFPKVVMNSKKGNL</sequence>
<dbReference type="SUPFAM" id="SSF158472">
    <property type="entry name" value="HAMP domain-like"/>
    <property type="match status" value="1"/>
</dbReference>
<accession>A0ABU2B5V4</accession>
<dbReference type="InterPro" id="IPR005467">
    <property type="entry name" value="His_kinase_dom"/>
</dbReference>
<dbReference type="PANTHER" id="PTHR45436">
    <property type="entry name" value="SENSOR HISTIDINE KINASE YKOH"/>
    <property type="match status" value="1"/>
</dbReference>
<feature type="compositionally biased region" description="Polar residues" evidence="11">
    <location>
        <begin position="1"/>
        <end position="20"/>
    </location>
</feature>
<keyword evidence="7 15" id="KW-0418">Kinase</keyword>
<dbReference type="InterPro" id="IPR050428">
    <property type="entry name" value="TCS_sensor_his_kinase"/>
</dbReference>